<keyword evidence="6" id="KW-0249">Electron transport</keyword>
<dbReference type="InterPro" id="IPR050597">
    <property type="entry name" value="Cytochrome_c_Oxidase_Subunit"/>
</dbReference>
<feature type="domain" description="Cytochrome c" evidence="11">
    <location>
        <begin position="9"/>
        <end position="96"/>
    </location>
</feature>
<evidence type="ECO:0000256" key="9">
    <source>
        <dbReference type="PIRSR" id="PIRSR000005-2"/>
    </source>
</evidence>
<sequence>MRPFAVIVALFLSTSPLFAAEPITERAAPCLACHGEKGTSEIENTPSLGAQQPAYSLIQIYMFREKLRIAEPMNDMVKDFTDDDLRLFSDYLATLPKPAALEAGDPQGIASDPARMQAAKALTSQFRCDSCHNADFSGRDNIPRIANQREDYLAKTMREYKDNSRHGYDATMADVMQSISEAQIVELAYFLARVK</sequence>
<dbReference type="GO" id="GO:0005506">
    <property type="term" value="F:iron ion binding"/>
    <property type="evidence" value="ECO:0007669"/>
    <property type="project" value="InterPro"/>
</dbReference>
<evidence type="ECO:0000256" key="1">
    <source>
        <dbReference type="ARBA" id="ARBA00004418"/>
    </source>
</evidence>
<feature type="binding site" description="covalent" evidence="8">
    <location>
        <position position="131"/>
    </location>
    <ligand>
        <name>heme c</name>
        <dbReference type="ChEBI" id="CHEBI:61717"/>
        <label>2</label>
    </ligand>
</feature>
<feature type="signal peptide" evidence="10">
    <location>
        <begin position="1"/>
        <end position="19"/>
    </location>
</feature>
<dbReference type="GO" id="GO:0009055">
    <property type="term" value="F:electron transfer activity"/>
    <property type="evidence" value="ECO:0007669"/>
    <property type="project" value="InterPro"/>
</dbReference>
<accession>A0A7G6TTI4</accession>
<gene>
    <name evidence="12" type="ORF">HB776_01570</name>
</gene>
<keyword evidence="4 9" id="KW-0479">Metal-binding</keyword>
<evidence type="ECO:0000256" key="10">
    <source>
        <dbReference type="SAM" id="SignalP"/>
    </source>
</evidence>
<comment type="subcellular location">
    <subcellularLocation>
        <location evidence="1">Periplasm</location>
    </subcellularLocation>
</comment>
<evidence type="ECO:0000313" key="13">
    <source>
        <dbReference type="Proteomes" id="UP000515291"/>
    </source>
</evidence>
<evidence type="ECO:0000256" key="5">
    <source>
        <dbReference type="ARBA" id="ARBA00022764"/>
    </source>
</evidence>
<organism evidence="12 13">
    <name type="scientific">Tardiphaga robiniae</name>
    <dbReference type="NCBI Taxonomy" id="943830"/>
    <lineage>
        <taxon>Bacteria</taxon>
        <taxon>Pseudomonadati</taxon>
        <taxon>Pseudomonadota</taxon>
        <taxon>Alphaproteobacteria</taxon>
        <taxon>Hyphomicrobiales</taxon>
        <taxon>Nitrobacteraceae</taxon>
        <taxon>Tardiphaga</taxon>
    </lineage>
</organism>
<feature type="binding site" description="axial binding residue" evidence="9">
    <location>
        <position position="172"/>
    </location>
    <ligand>
        <name>heme c</name>
        <dbReference type="ChEBI" id="CHEBI:61717"/>
        <label>2</label>
    </ligand>
    <ligandPart>
        <name>Fe</name>
        <dbReference type="ChEBI" id="CHEBI:18248"/>
    </ligandPart>
</feature>
<feature type="chain" id="PRO_5028870355" evidence="10">
    <location>
        <begin position="20"/>
        <end position="195"/>
    </location>
</feature>
<feature type="binding site" description="axial binding residue" evidence="9">
    <location>
        <position position="132"/>
    </location>
    <ligand>
        <name>heme c</name>
        <dbReference type="ChEBI" id="CHEBI:61717"/>
        <label>2</label>
    </ligand>
    <ligandPart>
        <name>Fe</name>
        <dbReference type="ChEBI" id="CHEBI:18248"/>
    </ligandPart>
</feature>
<reference evidence="13" key="1">
    <citation type="journal article" date="2020" name="Mol. Plant Microbe">
        <title>Rhizobial microsymbionts of the narrowly endemic Oxytropis species growing in Kamchatka are characterized by significant genetic diversity and possess a set of genes that are associated with T3SS and T6SS secretion systems and can affect the development of symbiosis.</title>
        <authorList>
            <person name="Safronova V."/>
            <person name="Guro P."/>
            <person name="Sazanova A."/>
            <person name="Kuznetsova I."/>
            <person name="Belimov A."/>
            <person name="Yakubov V."/>
            <person name="Chirak E."/>
            <person name="Afonin A."/>
            <person name="Gogolev Y."/>
            <person name="Andronov E."/>
            <person name="Tikhonovich I."/>
        </authorList>
    </citation>
    <scope>NUCLEOTIDE SEQUENCE [LARGE SCALE GENOMIC DNA]</scope>
    <source>
        <strain evidence="13">581</strain>
    </source>
</reference>
<feature type="binding site" description="axial binding residue" evidence="9">
    <location>
        <position position="34"/>
    </location>
    <ligand>
        <name>heme c</name>
        <dbReference type="ChEBI" id="CHEBI:61717"/>
        <label>1</label>
    </ligand>
    <ligandPart>
        <name>Fe</name>
        <dbReference type="ChEBI" id="CHEBI:18248"/>
    </ligandPart>
</feature>
<dbReference type="Gene3D" id="1.10.760.10">
    <property type="entry name" value="Cytochrome c-like domain"/>
    <property type="match status" value="2"/>
</dbReference>
<keyword evidence="3 8" id="KW-0349">Heme</keyword>
<dbReference type="PANTHER" id="PTHR33751:SF9">
    <property type="entry name" value="CYTOCHROME C4"/>
    <property type="match status" value="1"/>
</dbReference>
<dbReference type="RefSeq" id="WP_184514532.1">
    <property type="nucleotide sequence ID" value="NZ_CP050292.1"/>
</dbReference>
<dbReference type="GO" id="GO:0042597">
    <property type="term" value="C:periplasmic space"/>
    <property type="evidence" value="ECO:0007669"/>
    <property type="project" value="UniProtKB-SubCell"/>
</dbReference>
<evidence type="ECO:0000256" key="7">
    <source>
        <dbReference type="ARBA" id="ARBA00023004"/>
    </source>
</evidence>
<feature type="binding site" description="covalent" evidence="8">
    <location>
        <position position="30"/>
    </location>
    <ligand>
        <name>heme c</name>
        <dbReference type="ChEBI" id="CHEBI:61717"/>
        <label>1</label>
    </ligand>
</feature>
<keyword evidence="7 9" id="KW-0408">Iron</keyword>
<keyword evidence="10" id="KW-0732">Signal</keyword>
<evidence type="ECO:0000256" key="3">
    <source>
        <dbReference type="ARBA" id="ARBA00022617"/>
    </source>
</evidence>
<evidence type="ECO:0000256" key="2">
    <source>
        <dbReference type="ARBA" id="ARBA00022448"/>
    </source>
</evidence>
<dbReference type="InterPro" id="IPR036909">
    <property type="entry name" value="Cyt_c-like_dom_sf"/>
</dbReference>
<dbReference type="AlphaFoldDB" id="A0A7G6TTI4"/>
<proteinExistence type="predicted"/>
<dbReference type="SUPFAM" id="SSF46626">
    <property type="entry name" value="Cytochrome c"/>
    <property type="match status" value="2"/>
</dbReference>
<keyword evidence="2" id="KW-0813">Transport</keyword>
<evidence type="ECO:0000313" key="12">
    <source>
        <dbReference type="EMBL" id="QND70066.1"/>
    </source>
</evidence>
<dbReference type="InterPro" id="IPR024167">
    <property type="entry name" value="Cytochrome_c4-like"/>
</dbReference>
<dbReference type="EMBL" id="CP050292">
    <property type="protein sequence ID" value="QND70066.1"/>
    <property type="molecule type" value="Genomic_DNA"/>
</dbReference>
<name>A0A7G6TTI4_9BRAD</name>
<evidence type="ECO:0000256" key="4">
    <source>
        <dbReference type="ARBA" id="ARBA00022723"/>
    </source>
</evidence>
<dbReference type="PIRSF" id="PIRSF000005">
    <property type="entry name" value="Cytochrome_c4"/>
    <property type="match status" value="1"/>
</dbReference>
<evidence type="ECO:0000259" key="11">
    <source>
        <dbReference type="PROSITE" id="PS51007"/>
    </source>
</evidence>
<dbReference type="PROSITE" id="PS51007">
    <property type="entry name" value="CYTC"/>
    <property type="match status" value="1"/>
</dbReference>
<dbReference type="Pfam" id="PF00034">
    <property type="entry name" value="Cytochrom_C"/>
    <property type="match status" value="1"/>
</dbReference>
<feature type="binding site" description="covalent" evidence="8">
    <location>
        <position position="33"/>
    </location>
    <ligand>
        <name>heme c</name>
        <dbReference type="ChEBI" id="CHEBI:61717"/>
        <label>1</label>
    </ligand>
</feature>
<evidence type="ECO:0000256" key="6">
    <source>
        <dbReference type="ARBA" id="ARBA00022982"/>
    </source>
</evidence>
<dbReference type="InterPro" id="IPR009056">
    <property type="entry name" value="Cyt_c-like_dom"/>
</dbReference>
<dbReference type="GO" id="GO:0020037">
    <property type="term" value="F:heme binding"/>
    <property type="evidence" value="ECO:0007669"/>
    <property type="project" value="InterPro"/>
</dbReference>
<feature type="binding site" description="axial binding residue" evidence="9">
    <location>
        <position position="73"/>
    </location>
    <ligand>
        <name>heme c</name>
        <dbReference type="ChEBI" id="CHEBI:61717"/>
        <label>1</label>
    </ligand>
    <ligandPart>
        <name>Fe</name>
        <dbReference type="ChEBI" id="CHEBI:18248"/>
    </ligandPart>
</feature>
<dbReference type="KEGG" id="trb:HB776_01570"/>
<feature type="binding site" description="covalent" evidence="8">
    <location>
        <position position="128"/>
    </location>
    <ligand>
        <name>heme c</name>
        <dbReference type="ChEBI" id="CHEBI:61717"/>
        <label>2</label>
    </ligand>
</feature>
<keyword evidence="5" id="KW-0574">Periplasm</keyword>
<dbReference type="PANTHER" id="PTHR33751">
    <property type="entry name" value="CBB3-TYPE CYTOCHROME C OXIDASE SUBUNIT FIXP"/>
    <property type="match status" value="1"/>
</dbReference>
<dbReference type="Proteomes" id="UP000515291">
    <property type="component" value="Chromosome"/>
</dbReference>
<protein>
    <submittedName>
        <fullName evidence="12">Cytochrome C</fullName>
    </submittedName>
</protein>
<comment type="PTM">
    <text evidence="8">Binds 2 heme c groups covalently per subunit.</text>
</comment>
<evidence type="ECO:0000256" key="8">
    <source>
        <dbReference type="PIRSR" id="PIRSR000005-1"/>
    </source>
</evidence>